<dbReference type="GO" id="GO:0004306">
    <property type="term" value="F:ethanolamine-phosphate cytidylyltransferase activity"/>
    <property type="evidence" value="ECO:0007669"/>
    <property type="project" value="InterPro"/>
</dbReference>
<dbReference type="AlphaFoldDB" id="A0A7J8P2W6"/>
<organism evidence="1 2">
    <name type="scientific">Gossypium raimondii</name>
    <name type="common">Peruvian cotton</name>
    <name type="synonym">Gossypium klotzschianum subsp. raimondii</name>
    <dbReference type="NCBI Taxonomy" id="29730"/>
    <lineage>
        <taxon>Eukaryota</taxon>
        <taxon>Viridiplantae</taxon>
        <taxon>Streptophyta</taxon>
        <taxon>Embryophyta</taxon>
        <taxon>Tracheophyta</taxon>
        <taxon>Spermatophyta</taxon>
        <taxon>Magnoliopsida</taxon>
        <taxon>eudicotyledons</taxon>
        <taxon>Gunneridae</taxon>
        <taxon>Pentapetalae</taxon>
        <taxon>rosids</taxon>
        <taxon>malvids</taxon>
        <taxon>Malvales</taxon>
        <taxon>Malvaceae</taxon>
        <taxon>Malvoideae</taxon>
        <taxon>Gossypium</taxon>
    </lineage>
</organism>
<gene>
    <name evidence="1" type="ORF">Gorai_014442</name>
</gene>
<dbReference type="Proteomes" id="UP000593578">
    <property type="component" value="Unassembled WGS sequence"/>
</dbReference>
<evidence type="ECO:0000313" key="2">
    <source>
        <dbReference type="Proteomes" id="UP000593578"/>
    </source>
</evidence>
<evidence type="ECO:0000313" key="1">
    <source>
        <dbReference type="EMBL" id="MBA0583591.1"/>
    </source>
</evidence>
<accession>A0A7J8P2W6</accession>
<dbReference type="PANTHER" id="PTHR45780">
    <property type="entry name" value="ETHANOLAMINE-PHOSPHATE CYTIDYLYLTRANSFERASE"/>
    <property type="match status" value="1"/>
</dbReference>
<proteinExistence type="predicted"/>
<name>A0A7J8P2W6_GOSRA</name>
<sequence>MITTFNISIVVHGTVAESNSLLPGETDPYAFPKSMGIFRLLESPKSLTTSSVSQRIVANHEAYVKRNVKKAQSEMKYYEEKTYVAGE</sequence>
<dbReference type="GO" id="GO:0006646">
    <property type="term" value="P:phosphatidylethanolamine biosynthetic process"/>
    <property type="evidence" value="ECO:0007669"/>
    <property type="project" value="InterPro"/>
</dbReference>
<dbReference type="InterPro" id="IPR014729">
    <property type="entry name" value="Rossmann-like_a/b/a_fold"/>
</dbReference>
<dbReference type="InterPro" id="IPR044608">
    <property type="entry name" value="Ect1/PCYT2"/>
</dbReference>
<dbReference type="EMBL" id="JABEZZ010000004">
    <property type="protein sequence ID" value="MBA0583591.1"/>
    <property type="molecule type" value="Genomic_DNA"/>
</dbReference>
<comment type="caution">
    <text evidence="1">The sequence shown here is derived from an EMBL/GenBank/DDBJ whole genome shotgun (WGS) entry which is preliminary data.</text>
</comment>
<protein>
    <submittedName>
        <fullName evidence="1">Uncharacterized protein</fullName>
    </submittedName>
</protein>
<dbReference type="GO" id="GO:0005737">
    <property type="term" value="C:cytoplasm"/>
    <property type="evidence" value="ECO:0007669"/>
    <property type="project" value="TreeGrafter"/>
</dbReference>
<dbReference type="PANTHER" id="PTHR45780:SF5">
    <property type="entry name" value="ETHANOLAMINE-PHOSPHATE CYTIDYLYLTRANSFERASE"/>
    <property type="match status" value="1"/>
</dbReference>
<reference evidence="1 2" key="1">
    <citation type="journal article" date="2019" name="Genome Biol. Evol.">
        <title>Insights into the evolution of the New World diploid cottons (Gossypium, subgenus Houzingenia) based on genome sequencing.</title>
        <authorList>
            <person name="Grover C.E."/>
            <person name="Arick M.A. 2nd"/>
            <person name="Thrash A."/>
            <person name="Conover J.L."/>
            <person name="Sanders W.S."/>
            <person name="Peterson D.G."/>
            <person name="Frelichowski J.E."/>
            <person name="Scheffler J.A."/>
            <person name="Scheffler B.E."/>
            <person name="Wendel J.F."/>
        </authorList>
    </citation>
    <scope>NUCLEOTIDE SEQUENCE [LARGE SCALE GENOMIC DNA]</scope>
    <source>
        <strain evidence="1">8</strain>
        <tissue evidence="1">Leaf</tissue>
    </source>
</reference>
<dbReference type="Gene3D" id="3.40.50.620">
    <property type="entry name" value="HUPs"/>
    <property type="match status" value="1"/>
</dbReference>